<evidence type="ECO:0000256" key="5">
    <source>
        <dbReference type="ARBA" id="ARBA00022840"/>
    </source>
</evidence>
<reference evidence="9" key="1">
    <citation type="submission" date="2016-04" db="UniProtKB">
        <authorList>
            <consortium name="WormBaseParasite"/>
        </authorList>
    </citation>
    <scope>IDENTIFICATION</scope>
</reference>
<keyword evidence="7" id="KW-0131">Cell cycle</keyword>
<evidence type="ECO:0000256" key="1">
    <source>
        <dbReference type="ARBA" id="ARBA00004123"/>
    </source>
</evidence>
<dbReference type="STRING" id="1147741.A0A0R3RXM1"/>
<keyword evidence="6" id="KW-0539">Nucleus</keyword>
<dbReference type="Gene3D" id="1.10.8.60">
    <property type="match status" value="1"/>
</dbReference>
<dbReference type="Pfam" id="PF03215">
    <property type="entry name" value="Rad17"/>
    <property type="match status" value="1"/>
</dbReference>
<dbReference type="Gene3D" id="3.40.50.300">
    <property type="entry name" value="P-loop containing nucleotide triphosphate hydrolases"/>
    <property type="match status" value="1"/>
</dbReference>
<dbReference type="AlphaFoldDB" id="A0A0R3RXM1"/>
<keyword evidence="3" id="KW-0547">Nucleotide-binding</keyword>
<sequence>MHIADFGKRQMTSVTWFCSSFESSSTSGQIPANHRFPKKTSASCTAANNITIDYGEIKTPSEVAFCSLHEEESTRSLVDRFPVQNVEQLAVNPKKIDELRRWMQKKEGRCRGCKLLLLTGPTGSGKTTAVKILCGELKFELIEWNCSESYDIFYDLEGKEVRKFAEFLKSADRGSIEKSLSQKLVLVEQLPNIFYQDPSTLHSTLKNTINNTVCMYIFIMSDVDSCWYLSPKRILPQNIRYQLGFDELAFNASAVLFLSKALRRITSLLKINVSPLQVKRIAENSNGDIRTAIQNLQLCFNGNREFNEISHLHPSTLIDPYHSLGKLLYAKRCDKADDDWKKSEEKLKVELRKLHSRDYPPKDDVSEVLTKNGMNADKLVMFLHEHEPNFAPSLPSYLGVLNNISLFDSAFGRWEVRSDSNLSSYVSEVAARSIVFHNFGFKSRQGRGIYRFHKPRNSEGDFQVFSRKKEIYAAFPPHVYGEVLTLTLPLIRLIKPPRLDNYQYQVLVSMNSVLCANFVVNQSSSRRSPVNDDENQFDIEEIDLS</sequence>
<dbReference type="GO" id="GO:0003689">
    <property type="term" value="F:DNA clamp loader activity"/>
    <property type="evidence" value="ECO:0007669"/>
    <property type="project" value="TreeGrafter"/>
</dbReference>
<evidence type="ECO:0000256" key="7">
    <source>
        <dbReference type="ARBA" id="ARBA00023306"/>
    </source>
</evidence>
<name>A0A0R3RXM1_9BILA</name>
<dbReference type="GO" id="GO:0006281">
    <property type="term" value="P:DNA repair"/>
    <property type="evidence" value="ECO:0007669"/>
    <property type="project" value="InterPro"/>
</dbReference>
<dbReference type="InterPro" id="IPR004582">
    <property type="entry name" value="Checkpoint_prot_Rad17_Rad24"/>
</dbReference>
<dbReference type="PANTHER" id="PTHR12172">
    <property type="entry name" value="CELL CYCLE CHECKPOINT PROTEIN RAD17"/>
    <property type="match status" value="1"/>
</dbReference>
<organism evidence="8 9">
    <name type="scientific">Elaeophora elaphi</name>
    <dbReference type="NCBI Taxonomy" id="1147741"/>
    <lineage>
        <taxon>Eukaryota</taxon>
        <taxon>Metazoa</taxon>
        <taxon>Ecdysozoa</taxon>
        <taxon>Nematoda</taxon>
        <taxon>Chromadorea</taxon>
        <taxon>Rhabditida</taxon>
        <taxon>Spirurina</taxon>
        <taxon>Spiruromorpha</taxon>
        <taxon>Filarioidea</taxon>
        <taxon>Onchocercidae</taxon>
        <taxon>Elaeophora</taxon>
    </lineage>
</organism>
<comment type="subcellular location">
    <subcellularLocation>
        <location evidence="1">Nucleus</location>
    </subcellularLocation>
</comment>
<evidence type="ECO:0000256" key="6">
    <source>
        <dbReference type="ARBA" id="ARBA00023242"/>
    </source>
</evidence>
<keyword evidence="8" id="KW-1185">Reference proteome</keyword>
<dbReference type="GO" id="GO:0033314">
    <property type="term" value="P:mitotic DNA replication checkpoint signaling"/>
    <property type="evidence" value="ECO:0007669"/>
    <property type="project" value="TreeGrafter"/>
</dbReference>
<accession>A0A0R3RXM1</accession>
<dbReference type="GO" id="GO:0000077">
    <property type="term" value="P:DNA damage checkpoint signaling"/>
    <property type="evidence" value="ECO:0007669"/>
    <property type="project" value="TreeGrafter"/>
</dbReference>
<dbReference type="PANTHER" id="PTHR12172:SF0">
    <property type="entry name" value="CELL CYCLE CHECKPOINT PROTEIN RAD17"/>
    <property type="match status" value="1"/>
</dbReference>
<evidence type="ECO:0000313" key="8">
    <source>
        <dbReference type="Proteomes" id="UP000050640"/>
    </source>
</evidence>
<evidence type="ECO:0000256" key="2">
    <source>
        <dbReference type="ARBA" id="ARBA00006168"/>
    </source>
</evidence>
<dbReference type="InterPro" id="IPR027417">
    <property type="entry name" value="P-loop_NTPase"/>
</dbReference>
<comment type="similarity">
    <text evidence="2">Belongs to the rad17/RAD24 family.</text>
</comment>
<dbReference type="WBParaSite" id="EEL_0000697501-mRNA-1">
    <property type="protein sequence ID" value="EEL_0000697501-mRNA-1"/>
    <property type="gene ID" value="EEL_0000697501"/>
</dbReference>
<proteinExistence type="inferred from homology"/>
<dbReference type="SUPFAM" id="SSF52540">
    <property type="entry name" value="P-loop containing nucleoside triphosphate hydrolases"/>
    <property type="match status" value="1"/>
</dbReference>
<dbReference type="Proteomes" id="UP000050640">
    <property type="component" value="Unplaced"/>
</dbReference>
<evidence type="ECO:0000313" key="9">
    <source>
        <dbReference type="WBParaSite" id="EEL_0000697501-mRNA-1"/>
    </source>
</evidence>
<dbReference type="GO" id="GO:0003682">
    <property type="term" value="F:chromatin binding"/>
    <property type="evidence" value="ECO:0007669"/>
    <property type="project" value="TreeGrafter"/>
</dbReference>
<evidence type="ECO:0000256" key="4">
    <source>
        <dbReference type="ARBA" id="ARBA00022763"/>
    </source>
</evidence>
<dbReference type="GO" id="GO:0005524">
    <property type="term" value="F:ATP binding"/>
    <property type="evidence" value="ECO:0007669"/>
    <property type="project" value="UniProtKB-KW"/>
</dbReference>
<dbReference type="GO" id="GO:0005634">
    <property type="term" value="C:nucleus"/>
    <property type="evidence" value="ECO:0007669"/>
    <property type="project" value="UniProtKB-SubCell"/>
</dbReference>
<keyword evidence="4" id="KW-0227">DNA damage</keyword>
<keyword evidence="5" id="KW-0067">ATP-binding</keyword>
<evidence type="ECO:0000256" key="3">
    <source>
        <dbReference type="ARBA" id="ARBA00022741"/>
    </source>
</evidence>
<protein>
    <submittedName>
        <fullName evidence="9">Cell cycle checkpoint protein RAD17</fullName>
    </submittedName>
</protein>